<reference evidence="2 3" key="1">
    <citation type="submission" date="2023-12" db="EMBL/GenBank/DDBJ databases">
        <title>A high-quality genome assembly for Dillenia turbinata (Dilleniales).</title>
        <authorList>
            <person name="Chanderbali A."/>
        </authorList>
    </citation>
    <scope>NUCLEOTIDE SEQUENCE [LARGE SCALE GENOMIC DNA]</scope>
    <source>
        <strain evidence="2">LSX21</strain>
        <tissue evidence="2">Leaf</tissue>
    </source>
</reference>
<keyword evidence="1" id="KW-0472">Membrane</keyword>
<evidence type="ECO:0000313" key="2">
    <source>
        <dbReference type="EMBL" id="KAK6943686.1"/>
    </source>
</evidence>
<keyword evidence="1" id="KW-1133">Transmembrane helix</keyword>
<dbReference type="AlphaFoldDB" id="A0AAN8W872"/>
<keyword evidence="3" id="KW-1185">Reference proteome</keyword>
<name>A0AAN8W872_9MAGN</name>
<keyword evidence="1" id="KW-0812">Transmembrane</keyword>
<evidence type="ECO:0000313" key="3">
    <source>
        <dbReference type="Proteomes" id="UP001370490"/>
    </source>
</evidence>
<feature type="transmembrane region" description="Helical" evidence="1">
    <location>
        <begin position="20"/>
        <end position="47"/>
    </location>
</feature>
<gene>
    <name evidence="2" type="ORF">RJ641_024788</name>
</gene>
<protein>
    <recommendedName>
        <fullName evidence="4">Transmembrane protein</fullName>
    </recommendedName>
</protein>
<dbReference type="PANTHER" id="PTHR34658:SF2">
    <property type="entry name" value="OS01G0151800 PROTEIN"/>
    <property type="match status" value="1"/>
</dbReference>
<comment type="caution">
    <text evidence="2">The sequence shown here is derived from an EMBL/GenBank/DDBJ whole genome shotgun (WGS) entry which is preliminary data.</text>
</comment>
<evidence type="ECO:0000256" key="1">
    <source>
        <dbReference type="SAM" id="Phobius"/>
    </source>
</evidence>
<feature type="transmembrane region" description="Helical" evidence="1">
    <location>
        <begin position="90"/>
        <end position="111"/>
    </location>
</feature>
<dbReference type="Proteomes" id="UP001370490">
    <property type="component" value="Unassembled WGS sequence"/>
</dbReference>
<dbReference type="PANTHER" id="PTHR34658">
    <property type="entry name" value="OS01G0151800 PROTEIN"/>
    <property type="match status" value="1"/>
</dbReference>
<sequence>MSFSLLDRILFTFRSRLFLLQAVTWVVLLTVTVAVIAFLPELVFVAVIRPTSSFSKPCAVRGDSVRLPLDFPGEVFCIPSHTVKKSSFDFLVPPLFAAVMVAASAFVVRAICSWEDDDVF</sequence>
<organism evidence="2 3">
    <name type="scientific">Dillenia turbinata</name>
    <dbReference type="NCBI Taxonomy" id="194707"/>
    <lineage>
        <taxon>Eukaryota</taxon>
        <taxon>Viridiplantae</taxon>
        <taxon>Streptophyta</taxon>
        <taxon>Embryophyta</taxon>
        <taxon>Tracheophyta</taxon>
        <taxon>Spermatophyta</taxon>
        <taxon>Magnoliopsida</taxon>
        <taxon>eudicotyledons</taxon>
        <taxon>Gunneridae</taxon>
        <taxon>Pentapetalae</taxon>
        <taxon>Dilleniales</taxon>
        <taxon>Dilleniaceae</taxon>
        <taxon>Dillenia</taxon>
    </lineage>
</organism>
<accession>A0AAN8W872</accession>
<evidence type="ECO:0008006" key="4">
    <source>
        <dbReference type="Google" id="ProtNLM"/>
    </source>
</evidence>
<proteinExistence type="predicted"/>
<dbReference type="EMBL" id="JBAMMX010000003">
    <property type="protein sequence ID" value="KAK6943686.1"/>
    <property type="molecule type" value="Genomic_DNA"/>
</dbReference>